<dbReference type="InterPro" id="IPR051277">
    <property type="entry name" value="SEZ6_CSMD_C4BPB_Regulators"/>
</dbReference>
<feature type="disulfide bond" evidence="4">
    <location>
        <begin position="124"/>
        <end position="151"/>
    </location>
</feature>
<dbReference type="PANTHER" id="PTHR45656:SF4">
    <property type="entry name" value="PROTEIN CBR-CLEC-78"/>
    <property type="match status" value="1"/>
</dbReference>
<dbReference type="Proteomes" id="UP000264820">
    <property type="component" value="Unplaced"/>
</dbReference>
<evidence type="ECO:0000313" key="7">
    <source>
        <dbReference type="Proteomes" id="UP000264820"/>
    </source>
</evidence>
<evidence type="ECO:0000256" key="2">
    <source>
        <dbReference type="ARBA" id="ARBA00022737"/>
    </source>
</evidence>
<evidence type="ECO:0000259" key="5">
    <source>
        <dbReference type="PROSITE" id="PS50923"/>
    </source>
</evidence>
<keyword evidence="3 4" id="KW-1015">Disulfide bond</keyword>
<feature type="domain" description="Sushi" evidence="5">
    <location>
        <begin position="96"/>
        <end position="153"/>
    </location>
</feature>
<reference evidence="6" key="2">
    <citation type="submission" date="2025-09" db="UniProtKB">
        <authorList>
            <consortium name="Ensembl"/>
        </authorList>
    </citation>
    <scope>IDENTIFICATION</scope>
</reference>
<dbReference type="AlphaFoldDB" id="A0A3Q2Y4S2"/>
<keyword evidence="7" id="KW-1185">Reference proteome</keyword>
<keyword evidence="4" id="KW-0768">Sushi</keyword>
<dbReference type="Ensembl" id="ENSHCOT00000019688.1">
    <property type="protein sequence ID" value="ENSHCOP00000012594.1"/>
    <property type="gene ID" value="ENSHCOG00000015638.1"/>
</dbReference>
<dbReference type="SMART" id="SM00032">
    <property type="entry name" value="CCP"/>
    <property type="match status" value="1"/>
</dbReference>
<keyword evidence="1" id="KW-0732">Signal</keyword>
<dbReference type="CDD" id="cd00033">
    <property type="entry name" value="CCP"/>
    <property type="match status" value="1"/>
</dbReference>
<evidence type="ECO:0000256" key="1">
    <source>
        <dbReference type="ARBA" id="ARBA00022729"/>
    </source>
</evidence>
<dbReference type="PANTHER" id="PTHR45656">
    <property type="entry name" value="PROTEIN CBR-CLEC-78"/>
    <property type="match status" value="1"/>
</dbReference>
<evidence type="ECO:0000256" key="4">
    <source>
        <dbReference type="PROSITE-ProRule" id="PRU00302"/>
    </source>
</evidence>
<reference evidence="6" key="1">
    <citation type="submission" date="2025-08" db="UniProtKB">
        <authorList>
            <consortium name="Ensembl"/>
        </authorList>
    </citation>
    <scope>IDENTIFICATION</scope>
</reference>
<dbReference type="Gene3D" id="2.10.70.10">
    <property type="entry name" value="Complement Module, domain 1"/>
    <property type="match status" value="1"/>
</dbReference>
<sequence>MSPFKHEILTGLNATMSTILIEIDKESCGDPGTPLYGIREGDSFLNGGILTKKKKNSQWRFVITSVTHRTSFLTLLPSVSVSPGLFYVPGVTVDSYSCLDPGIPVNGIRYGQDFSIGSTVSFGCDSGYRLSHEEPLVCEKNHWWSHALPTCDGNQHTFPPLFRVAVHPLNSAFENGDASVAGKLWSTGVTWTFERKRSAMSSFVSLPTFTGRHNPRAFLWF</sequence>
<name>A0A3Q2Y4S2_HIPCM</name>
<dbReference type="Pfam" id="PF00084">
    <property type="entry name" value="Sushi"/>
    <property type="match status" value="1"/>
</dbReference>
<dbReference type="FunFam" id="2.10.70.10:FF:000002">
    <property type="entry name" value="CUB and Sushi multiple domains 3"/>
    <property type="match status" value="1"/>
</dbReference>
<evidence type="ECO:0000256" key="3">
    <source>
        <dbReference type="ARBA" id="ARBA00023157"/>
    </source>
</evidence>
<accession>A0A3Q2Y4S2</accession>
<protein>
    <recommendedName>
        <fullName evidence="5">Sushi domain-containing protein</fullName>
    </recommendedName>
</protein>
<dbReference type="InterPro" id="IPR000436">
    <property type="entry name" value="Sushi_SCR_CCP_dom"/>
</dbReference>
<dbReference type="SUPFAM" id="SSF57535">
    <property type="entry name" value="Complement control module/SCR domain"/>
    <property type="match status" value="1"/>
</dbReference>
<evidence type="ECO:0000313" key="6">
    <source>
        <dbReference type="Ensembl" id="ENSHCOP00000012594.1"/>
    </source>
</evidence>
<dbReference type="InterPro" id="IPR035976">
    <property type="entry name" value="Sushi/SCR/CCP_sf"/>
</dbReference>
<organism evidence="6 7">
    <name type="scientific">Hippocampus comes</name>
    <name type="common">Tiger tail seahorse</name>
    <dbReference type="NCBI Taxonomy" id="109280"/>
    <lineage>
        <taxon>Eukaryota</taxon>
        <taxon>Metazoa</taxon>
        <taxon>Chordata</taxon>
        <taxon>Craniata</taxon>
        <taxon>Vertebrata</taxon>
        <taxon>Euteleostomi</taxon>
        <taxon>Actinopterygii</taxon>
        <taxon>Neopterygii</taxon>
        <taxon>Teleostei</taxon>
        <taxon>Neoteleostei</taxon>
        <taxon>Acanthomorphata</taxon>
        <taxon>Syngnathiaria</taxon>
        <taxon>Syngnathiformes</taxon>
        <taxon>Syngnathoidei</taxon>
        <taxon>Syngnathidae</taxon>
        <taxon>Hippocampus</taxon>
    </lineage>
</organism>
<dbReference type="PROSITE" id="PS50923">
    <property type="entry name" value="SUSHI"/>
    <property type="match status" value="1"/>
</dbReference>
<comment type="caution">
    <text evidence="4">Lacks conserved residue(s) required for the propagation of feature annotation.</text>
</comment>
<proteinExistence type="predicted"/>
<keyword evidence="2" id="KW-0677">Repeat</keyword>